<evidence type="ECO:0000256" key="9">
    <source>
        <dbReference type="ARBA" id="ARBA00023284"/>
    </source>
</evidence>
<keyword evidence="6" id="KW-0249">Electron transport</keyword>
<dbReference type="GO" id="GO:0015035">
    <property type="term" value="F:protein-disulfide reductase activity"/>
    <property type="evidence" value="ECO:0007669"/>
    <property type="project" value="InterPro"/>
</dbReference>
<dbReference type="PROSITE" id="PS51352">
    <property type="entry name" value="THIOREDOXIN_2"/>
    <property type="match status" value="1"/>
</dbReference>
<evidence type="ECO:0000256" key="10">
    <source>
        <dbReference type="ARBA" id="ARBA00024039"/>
    </source>
</evidence>
<dbReference type="PANTHER" id="PTHR47834">
    <property type="entry name" value="THIOREDOXIN-LIKE PROTEIN CITRX, CHLOROPLASTIC"/>
    <property type="match status" value="1"/>
</dbReference>
<evidence type="ECO:0000256" key="11">
    <source>
        <dbReference type="SAM" id="MobiDB-lite"/>
    </source>
</evidence>
<evidence type="ECO:0000256" key="2">
    <source>
        <dbReference type="ARBA" id="ARBA00022448"/>
    </source>
</evidence>
<reference evidence="13 14" key="1">
    <citation type="journal article" date="2021" name="Sci. Rep.">
        <title>Genome sequencing of the multicellular alga Astrephomene provides insights into convergent evolution of germ-soma differentiation.</title>
        <authorList>
            <person name="Yamashita S."/>
            <person name="Yamamoto K."/>
            <person name="Matsuzaki R."/>
            <person name="Suzuki S."/>
            <person name="Yamaguchi H."/>
            <person name="Hirooka S."/>
            <person name="Minakuchi Y."/>
            <person name="Miyagishima S."/>
            <person name="Kawachi M."/>
            <person name="Toyoda A."/>
            <person name="Nozaki H."/>
        </authorList>
    </citation>
    <scope>NUCLEOTIDE SEQUENCE [LARGE SCALE GENOMIC DNA]</scope>
    <source>
        <strain evidence="13 14">NIES-4017</strain>
    </source>
</reference>
<evidence type="ECO:0000256" key="6">
    <source>
        <dbReference type="ARBA" id="ARBA00022982"/>
    </source>
</evidence>
<keyword evidence="14" id="KW-1185">Reference proteome</keyword>
<feature type="compositionally biased region" description="Low complexity" evidence="11">
    <location>
        <begin position="206"/>
        <end position="221"/>
    </location>
</feature>
<accession>A0AAD3DZ03</accession>
<keyword evidence="8" id="KW-1015">Disulfide bond</keyword>
<dbReference type="InterPro" id="IPR036249">
    <property type="entry name" value="Thioredoxin-like_sf"/>
</dbReference>
<dbReference type="CDD" id="cd02947">
    <property type="entry name" value="TRX_family"/>
    <property type="match status" value="1"/>
</dbReference>
<evidence type="ECO:0000256" key="7">
    <source>
        <dbReference type="ARBA" id="ARBA00023002"/>
    </source>
</evidence>
<dbReference type="PANTHER" id="PTHR47834:SF2">
    <property type="entry name" value="THIOREDOXIN-LIKE PROTEIN CITRX, CHLOROPLASTIC"/>
    <property type="match status" value="1"/>
</dbReference>
<dbReference type="EMBL" id="BMAR01000023">
    <property type="protein sequence ID" value="GFR48346.1"/>
    <property type="molecule type" value="Genomic_DNA"/>
</dbReference>
<evidence type="ECO:0000313" key="14">
    <source>
        <dbReference type="Proteomes" id="UP001054857"/>
    </source>
</evidence>
<dbReference type="Gene3D" id="3.40.30.10">
    <property type="entry name" value="Glutaredoxin"/>
    <property type="match status" value="1"/>
</dbReference>
<evidence type="ECO:0000256" key="5">
    <source>
        <dbReference type="ARBA" id="ARBA00022946"/>
    </source>
</evidence>
<dbReference type="InterPro" id="IPR013766">
    <property type="entry name" value="Thioredoxin_domain"/>
</dbReference>
<dbReference type="InterPro" id="IPR044182">
    <property type="entry name" value="CITRX"/>
</dbReference>
<dbReference type="Proteomes" id="UP001054857">
    <property type="component" value="Unassembled WGS sequence"/>
</dbReference>
<dbReference type="SUPFAM" id="SSF52833">
    <property type="entry name" value="Thioredoxin-like"/>
    <property type="match status" value="1"/>
</dbReference>
<keyword evidence="7" id="KW-0560">Oxidoreductase</keyword>
<name>A0AAD3DZ03_9CHLO</name>
<keyword evidence="9" id="KW-0676">Redox-active center</keyword>
<sequence>IVDLNTRTLSEVIVLSAAVLIPATFRSVGADPMAQLAINAASRTMLSKALGQQRLTPKCVPHLAVSRHAHVVQGVPQRRNARDTIAQRSVIARGKVEKISGEQLEVEIANRDTTIVVDFFATWCGPCLLLARELEQVAEELSGKVKVVKIDVDENPDLSNMLRIQGLPTIVFIPKENGKPALRTEGWLPAAQIKEILEQLETGATPQQQQGGQEQGEPQQQ</sequence>
<evidence type="ECO:0000256" key="8">
    <source>
        <dbReference type="ARBA" id="ARBA00023157"/>
    </source>
</evidence>
<proteinExistence type="inferred from homology"/>
<feature type="non-terminal residue" evidence="13">
    <location>
        <position position="1"/>
    </location>
</feature>
<protein>
    <recommendedName>
        <fullName evidence="12">Thioredoxin domain-containing protein</fullName>
    </recommendedName>
</protein>
<organism evidence="13 14">
    <name type="scientific">Astrephomene gubernaculifera</name>
    <dbReference type="NCBI Taxonomy" id="47775"/>
    <lineage>
        <taxon>Eukaryota</taxon>
        <taxon>Viridiplantae</taxon>
        <taxon>Chlorophyta</taxon>
        <taxon>core chlorophytes</taxon>
        <taxon>Chlorophyceae</taxon>
        <taxon>CS clade</taxon>
        <taxon>Chlamydomonadales</taxon>
        <taxon>Astrephomenaceae</taxon>
        <taxon>Astrephomene</taxon>
    </lineage>
</organism>
<evidence type="ECO:0000313" key="13">
    <source>
        <dbReference type="EMBL" id="GFR48346.1"/>
    </source>
</evidence>
<comment type="similarity">
    <text evidence="10">Belongs to the thioredoxin family. Plant CITRX-type subfamily.</text>
</comment>
<keyword evidence="2" id="KW-0813">Transport</keyword>
<dbReference type="Pfam" id="PF00085">
    <property type="entry name" value="Thioredoxin"/>
    <property type="match status" value="1"/>
</dbReference>
<feature type="domain" description="Thioredoxin" evidence="12">
    <location>
        <begin position="75"/>
        <end position="202"/>
    </location>
</feature>
<keyword evidence="5" id="KW-0809">Transit peptide</keyword>
<evidence type="ECO:0000256" key="1">
    <source>
        <dbReference type="ARBA" id="ARBA00004229"/>
    </source>
</evidence>
<keyword evidence="3" id="KW-0150">Chloroplast</keyword>
<gene>
    <name evidence="13" type="ORF">Agub_g10233</name>
</gene>
<dbReference type="InterPro" id="IPR017937">
    <property type="entry name" value="Thioredoxin_CS"/>
</dbReference>
<dbReference type="GO" id="GO:0009507">
    <property type="term" value="C:chloroplast"/>
    <property type="evidence" value="ECO:0007669"/>
    <property type="project" value="UniProtKB-SubCell"/>
</dbReference>
<evidence type="ECO:0000259" key="12">
    <source>
        <dbReference type="PROSITE" id="PS51352"/>
    </source>
</evidence>
<feature type="region of interest" description="Disordered" evidence="11">
    <location>
        <begin position="199"/>
        <end position="221"/>
    </location>
</feature>
<keyword evidence="4" id="KW-0934">Plastid</keyword>
<dbReference type="GO" id="GO:0045454">
    <property type="term" value="P:cell redox homeostasis"/>
    <property type="evidence" value="ECO:0007669"/>
    <property type="project" value="InterPro"/>
</dbReference>
<comment type="subcellular location">
    <subcellularLocation>
        <location evidence="1">Plastid</location>
        <location evidence="1">Chloroplast</location>
    </subcellularLocation>
</comment>
<evidence type="ECO:0000256" key="4">
    <source>
        <dbReference type="ARBA" id="ARBA00022640"/>
    </source>
</evidence>
<dbReference type="FunFam" id="3.40.30.10:FF:000149">
    <property type="entry name" value="Thioredoxin-like protein CITRX, chloroplastic"/>
    <property type="match status" value="1"/>
</dbReference>
<dbReference type="PROSITE" id="PS00194">
    <property type="entry name" value="THIOREDOXIN_1"/>
    <property type="match status" value="1"/>
</dbReference>
<dbReference type="AlphaFoldDB" id="A0AAD3DZ03"/>
<comment type="caution">
    <text evidence="13">The sequence shown here is derived from an EMBL/GenBank/DDBJ whole genome shotgun (WGS) entry which is preliminary data.</text>
</comment>
<dbReference type="PRINTS" id="PR00421">
    <property type="entry name" value="THIOREDOXIN"/>
</dbReference>
<evidence type="ECO:0000256" key="3">
    <source>
        <dbReference type="ARBA" id="ARBA00022528"/>
    </source>
</evidence>